<organism evidence="2 3">
    <name type="scientific">Pristionchus entomophagus</name>
    <dbReference type="NCBI Taxonomy" id="358040"/>
    <lineage>
        <taxon>Eukaryota</taxon>
        <taxon>Metazoa</taxon>
        <taxon>Ecdysozoa</taxon>
        <taxon>Nematoda</taxon>
        <taxon>Chromadorea</taxon>
        <taxon>Rhabditida</taxon>
        <taxon>Rhabditina</taxon>
        <taxon>Diplogasteromorpha</taxon>
        <taxon>Diplogasteroidea</taxon>
        <taxon>Neodiplogasteridae</taxon>
        <taxon>Pristionchus</taxon>
    </lineage>
</organism>
<dbReference type="Proteomes" id="UP001432027">
    <property type="component" value="Unassembled WGS sequence"/>
</dbReference>
<reference evidence="2" key="1">
    <citation type="submission" date="2023-10" db="EMBL/GenBank/DDBJ databases">
        <title>Genome assembly of Pristionchus species.</title>
        <authorList>
            <person name="Yoshida K."/>
            <person name="Sommer R.J."/>
        </authorList>
    </citation>
    <scope>NUCLEOTIDE SEQUENCE</scope>
    <source>
        <strain evidence="2">RS0144</strain>
    </source>
</reference>
<evidence type="ECO:0000313" key="2">
    <source>
        <dbReference type="EMBL" id="GMS88340.1"/>
    </source>
</evidence>
<feature type="transmembrane region" description="Helical" evidence="1">
    <location>
        <begin position="92"/>
        <end position="115"/>
    </location>
</feature>
<gene>
    <name evidence="2" type="ORF">PENTCL1PPCAC_10515</name>
</gene>
<feature type="transmembrane region" description="Helical" evidence="1">
    <location>
        <begin position="12"/>
        <end position="33"/>
    </location>
</feature>
<comment type="caution">
    <text evidence="2">The sequence shown here is derived from an EMBL/GenBank/DDBJ whole genome shotgun (WGS) entry which is preliminary data.</text>
</comment>
<keyword evidence="1" id="KW-1133">Transmembrane helix</keyword>
<keyword evidence="1" id="KW-0812">Transmembrane</keyword>
<dbReference type="EMBL" id="BTSX01000003">
    <property type="protein sequence ID" value="GMS88340.1"/>
    <property type="molecule type" value="Genomic_DNA"/>
</dbReference>
<accession>A0AAV5SYT7</accession>
<evidence type="ECO:0000313" key="3">
    <source>
        <dbReference type="Proteomes" id="UP001432027"/>
    </source>
</evidence>
<evidence type="ECO:0000256" key="1">
    <source>
        <dbReference type="SAM" id="Phobius"/>
    </source>
</evidence>
<protein>
    <recommendedName>
        <fullName evidence="4">Serpentine receptor class gamma</fullName>
    </recommendedName>
</protein>
<name>A0AAV5SYT7_9BILA</name>
<feature type="non-terminal residue" evidence="2">
    <location>
        <position position="1"/>
    </location>
</feature>
<feature type="non-terminal residue" evidence="2">
    <location>
        <position position="140"/>
    </location>
</feature>
<evidence type="ECO:0008006" key="4">
    <source>
        <dbReference type="Google" id="ProtNLM"/>
    </source>
</evidence>
<feature type="transmembrane region" description="Helical" evidence="1">
    <location>
        <begin position="45"/>
        <end position="72"/>
    </location>
</feature>
<dbReference type="AlphaFoldDB" id="A0AAV5SYT7"/>
<keyword evidence="1" id="KW-0472">Membrane</keyword>
<sequence>FLFIFDISSTVLVTIFLLLTTVFAAFVYFHLLFTHPISKYFTFKLIVFNGIAELLSCYANLIVSQLTSYPFMHAFYLSLKRNYLSIFKDFKIFFIISVILSVLLPITKIVDIFVFNAADYVERNFGFGNILMPHTTSTSN</sequence>
<keyword evidence="3" id="KW-1185">Reference proteome</keyword>
<proteinExistence type="predicted"/>